<dbReference type="Proteomes" id="UP001300502">
    <property type="component" value="Unassembled WGS sequence"/>
</dbReference>
<evidence type="ECO:0000313" key="1">
    <source>
        <dbReference type="EMBL" id="KAK4527530.1"/>
    </source>
</evidence>
<name>A0AAV9IJ83_9RHOD</name>
<sequence length="325" mass="37619">MPGLPESTNIEERAVDALVNETLYVSVDCSALCGKSHAEANLVKRICDKALFNYPNGLRAVRNNEEAILFVFMDKFEYLESEVSVYRVGFKYPDEVIGKGNVHRLFFYILPQFLSEPYIIFVIAGRVRTIVEILDDVASVSYVIQETKQLNGQPILSLLFPSHPEGHSWFSKQLYDYTGGLSGHVPHVLKQLAEFCVRFKQNSDLSEQDMKELMEKIGPEFFCTRNQVRLTPKRMPTFCAFLIASILRLQFRVREMVYSGLHNRREYVLDVANSLDFYYVCGPLDESSKQSDIMESTSFRLLFPRIVLHDFVEYWKYTPIRFHLS</sequence>
<dbReference type="EMBL" id="JANCYU010000053">
    <property type="protein sequence ID" value="KAK4527530.1"/>
    <property type="molecule type" value="Genomic_DNA"/>
</dbReference>
<proteinExistence type="predicted"/>
<dbReference type="AlphaFoldDB" id="A0AAV9IJ83"/>
<gene>
    <name evidence="1" type="ORF">GAYE_SCF41G5453</name>
</gene>
<evidence type="ECO:0000313" key="2">
    <source>
        <dbReference type="Proteomes" id="UP001300502"/>
    </source>
</evidence>
<reference evidence="1 2" key="1">
    <citation type="submission" date="2022-07" db="EMBL/GenBank/DDBJ databases">
        <title>Genome-wide signatures of adaptation to extreme environments.</title>
        <authorList>
            <person name="Cho C.H."/>
            <person name="Yoon H.S."/>
        </authorList>
    </citation>
    <scope>NUCLEOTIDE SEQUENCE [LARGE SCALE GENOMIC DNA]</scope>
    <source>
        <strain evidence="1 2">108.79 E11</strain>
    </source>
</reference>
<keyword evidence="2" id="KW-1185">Reference proteome</keyword>
<accession>A0AAV9IJ83</accession>
<protein>
    <submittedName>
        <fullName evidence="1">Uncharacterized protein</fullName>
    </submittedName>
</protein>
<comment type="caution">
    <text evidence="1">The sequence shown here is derived from an EMBL/GenBank/DDBJ whole genome shotgun (WGS) entry which is preliminary data.</text>
</comment>
<organism evidence="1 2">
    <name type="scientific">Galdieria yellowstonensis</name>
    <dbReference type="NCBI Taxonomy" id="3028027"/>
    <lineage>
        <taxon>Eukaryota</taxon>
        <taxon>Rhodophyta</taxon>
        <taxon>Bangiophyceae</taxon>
        <taxon>Galdieriales</taxon>
        <taxon>Galdieriaceae</taxon>
        <taxon>Galdieria</taxon>
    </lineage>
</organism>